<dbReference type="EMBL" id="JBHSSM010000018">
    <property type="protein sequence ID" value="MFC6315609.1"/>
    <property type="molecule type" value="Genomic_DNA"/>
</dbReference>
<dbReference type="PIRSF" id="PIRSF017388">
    <property type="entry name" value="Esterase_lipase"/>
    <property type="match status" value="1"/>
</dbReference>
<feature type="domain" description="AB hydrolase-1" evidence="1">
    <location>
        <begin position="19"/>
        <end position="230"/>
    </location>
</feature>
<evidence type="ECO:0000313" key="3">
    <source>
        <dbReference type="Proteomes" id="UP001596310"/>
    </source>
</evidence>
<name>A0ABW1UNV4_9LACO</name>
<dbReference type="Proteomes" id="UP001596310">
    <property type="component" value="Unassembled WGS sequence"/>
</dbReference>
<evidence type="ECO:0000259" key="1">
    <source>
        <dbReference type="Pfam" id="PF12697"/>
    </source>
</evidence>
<dbReference type="InterPro" id="IPR012354">
    <property type="entry name" value="Esterase_lipase"/>
</dbReference>
<comment type="caution">
    <text evidence="2">The sequence shown here is derived from an EMBL/GenBank/DDBJ whole genome shotgun (WGS) entry which is preliminary data.</text>
</comment>
<dbReference type="Pfam" id="PF12697">
    <property type="entry name" value="Abhydrolase_6"/>
    <property type="match status" value="1"/>
</dbReference>
<protein>
    <submittedName>
        <fullName evidence="2">Alpha/beta hydrolase</fullName>
    </submittedName>
</protein>
<dbReference type="InterPro" id="IPR029058">
    <property type="entry name" value="AB_hydrolase_fold"/>
</dbReference>
<dbReference type="InterPro" id="IPR051044">
    <property type="entry name" value="MAG_DAG_Lipase"/>
</dbReference>
<sequence>MVKKWPQPLYLPGTKTTGVLLLHAYTGSSSDMRLLAQALNRAGYGVNVPHLTGHATAEPLDILTKGNPDAWWANTQNGLEFLQGQGYQRLAVFGLSLGGVFATKAVLENPLVSGGGTISAPLMTTDFARIGPEFLNYARKIYQLTQVPTAEIAPRLQEIGRLLPIQLASVQAFIRPLQAELPTDQKPFFVAQGGADQLIDPQAGPRLQAALPPELVDFHWYPEAGHVLTVNSAHQQLEQDILAFLAGL</sequence>
<dbReference type="RefSeq" id="WP_125598298.1">
    <property type="nucleotide sequence ID" value="NZ_JBHSSM010000018.1"/>
</dbReference>
<organism evidence="2 3">
    <name type="scientific">Lapidilactobacillus achengensis</name>
    <dbReference type="NCBI Taxonomy" id="2486000"/>
    <lineage>
        <taxon>Bacteria</taxon>
        <taxon>Bacillati</taxon>
        <taxon>Bacillota</taxon>
        <taxon>Bacilli</taxon>
        <taxon>Lactobacillales</taxon>
        <taxon>Lactobacillaceae</taxon>
        <taxon>Lapidilactobacillus</taxon>
    </lineage>
</organism>
<keyword evidence="3" id="KW-1185">Reference proteome</keyword>
<proteinExistence type="predicted"/>
<accession>A0ABW1UNV4</accession>
<dbReference type="PANTHER" id="PTHR11614">
    <property type="entry name" value="PHOSPHOLIPASE-RELATED"/>
    <property type="match status" value="1"/>
</dbReference>
<dbReference type="SUPFAM" id="SSF53474">
    <property type="entry name" value="alpha/beta-Hydrolases"/>
    <property type="match status" value="1"/>
</dbReference>
<dbReference type="Gene3D" id="3.40.50.1820">
    <property type="entry name" value="alpha/beta hydrolase"/>
    <property type="match status" value="1"/>
</dbReference>
<evidence type="ECO:0000313" key="2">
    <source>
        <dbReference type="EMBL" id="MFC6315609.1"/>
    </source>
</evidence>
<keyword evidence="2" id="KW-0378">Hydrolase</keyword>
<reference evidence="3" key="1">
    <citation type="journal article" date="2019" name="Int. J. Syst. Evol. Microbiol.">
        <title>The Global Catalogue of Microorganisms (GCM) 10K type strain sequencing project: providing services to taxonomists for standard genome sequencing and annotation.</title>
        <authorList>
            <consortium name="The Broad Institute Genomics Platform"/>
            <consortium name="The Broad Institute Genome Sequencing Center for Infectious Disease"/>
            <person name="Wu L."/>
            <person name="Ma J."/>
        </authorList>
    </citation>
    <scope>NUCLEOTIDE SEQUENCE [LARGE SCALE GENOMIC DNA]</scope>
    <source>
        <strain evidence="3">CCM 8897</strain>
    </source>
</reference>
<dbReference type="InterPro" id="IPR000073">
    <property type="entry name" value="AB_hydrolase_1"/>
</dbReference>
<dbReference type="GO" id="GO:0016787">
    <property type="term" value="F:hydrolase activity"/>
    <property type="evidence" value="ECO:0007669"/>
    <property type="project" value="UniProtKB-KW"/>
</dbReference>
<gene>
    <name evidence="2" type="ORF">ACFQHW_08550</name>
</gene>